<feature type="signal peptide" evidence="1">
    <location>
        <begin position="1"/>
        <end position="22"/>
    </location>
</feature>
<gene>
    <name evidence="2" type="ORF">LAL4801_05016</name>
</gene>
<feature type="chain" id="PRO_5005808090" evidence="1">
    <location>
        <begin position="23"/>
        <end position="139"/>
    </location>
</feature>
<dbReference type="AlphaFoldDB" id="A0A0M6YBC5"/>
<keyword evidence="3" id="KW-1185">Reference proteome</keyword>
<dbReference type="STRING" id="187304.B0E33_11815"/>
<accession>A0A0M6YBC5</accession>
<dbReference type="RefSeq" id="WP_208984667.1">
    <property type="nucleotide sequence ID" value="NZ_CXST01000003.1"/>
</dbReference>
<dbReference type="EMBL" id="CXST01000003">
    <property type="protein sequence ID" value="CTQ46557.1"/>
    <property type="molecule type" value="Genomic_DNA"/>
</dbReference>
<reference evidence="3" key="1">
    <citation type="submission" date="2015-07" db="EMBL/GenBank/DDBJ databases">
        <authorList>
            <person name="Rodrigo-Torres Lidia"/>
            <person name="Arahal R.David."/>
        </authorList>
    </citation>
    <scope>NUCLEOTIDE SEQUENCE [LARGE SCALE GENOMIC DNA]</scope>
    <source>
        <strain evidence="3">CECT 4801</strain>
    </source>
</reference>
<sequence length="139" mass="14842">MRRLIFAFTTGWMLVAAPAAFAQTVGYADAIKILAASCGKDIESYCKSATLANNGITQCLEQNQSKVSEKCNADRLVVTSLIQARLAAQAEAPKLCQRDAAQYCKGVKAGAGHLLRCLLKAQPSVSEKCNTAIDLAGYR</sequence>
<proteinExistence type="predicted"/>
<organism evidence="2 3">
    <name type="scientific">Roseibium aggregatum</name>
    <dbReference type="NCBI Taxonomy" id="187304"/>
    <lineage>
        <taxon>Bacteria</taxon>
        <taxon>Pseudomonadati</taxon>
        <taxon>Pseudomonadota</taxon>
        <taxon>Alphaproteobacteria</taxon>
        <taxon>Hyphomicrobiales</taxon>
        <taxon>Stappiaceae</taxon>
        <taxon>Roseibium</taxon>
    </lineage>
</organism>
<evidence type="ECO:0000313" key="2">
    <source>
        <dbReference type="EMBL" id="CTQ46557.1"/>
    </source>
</evidence>
<keyword evidence="1" id="KW-0732">Signal</keyword>
<evidence type="ECO:0000313" key="3">
    <source>
        <dbReference type="Proteomes" id="UP000048926"/>
    </source>
</evidence>
<name>A0A0M6YBC5_9HYPH</name>
<protein>
    <submittedName>
        <fullName evidence="2">Cysteine rich repeat</fullName>
    </submittedName>
</protein>
<dbReference type="Proteomes" id="UP000048926">
    <property type="component" value="Unassembled WGS sequence"/>
</dbReference>
<evidence type="ECO:0000256" key="1">
    <source>
        <dbReference type="SAM" id="SignalP"/>
    </source>
</evidence>